<reference evidence="1 3" key="1">
    <citation type="journal article" date="2014" name="BMC Genomics">
        <title>Genome sequence of Anopheles sinensis provides insight into genetics basis of mosquito competence for malaria parasites.</title>
        <authorList>
            <person name="Zhou D."/>
            <person name="Zhang D."/>
            <person name="Ding G."/>
            <person name="Shi L."/>
            <person name="Hou Q."/>
            <person name="Ye Y."/>
            <person name="Xu Y."/>
            <person name="Zhou H."/>
            <person name="Xiong C."/>
            <person name="Li S."/>
            <person name="Yu J."/>
            <person name="Hong S."/>
            <person name="Yu X."/>
            <person name="Zou P."/>
            <person name="Chen C."/>
            <person name="Chang X."/>
            <person name="Wang W."/>
            <person name="Lv Y."/>
            <person name="Sun Y."/>
            <person name="Ma L."/>
            <person name="Shen B."/>
            <person name="Zhu C."/>
        </authorList>
    </citation>
    <scope>NUCLEOTIDE SEQUENCE [LARGE SCALE GENOMIC DNA]</scope>
</reference>
<evidence type="ECO:0000313" key="2">
    <source>
        <dbReference type="EnsemblMetazoa" id="ASIC007583-PA"/>
    </source>
</evidence>
<dbReference type="AlphaFoldDB" id="A0A084VQG4"/>
<organism evidence="1">
    <name type="scientific">Anopheles sinensis</name>
    <name type="common">Mosquito</name>
    <dbReference type="NCBI Taxonomy" id="74873"/>
    <lineage>
        <taxon>Eukaryota</taxon>
        <taxon>Metazoa</taxon>
        <taxon>Ecdysozoa</taxon>
        <taxon>Arthropoda</taxon>
        <taxon>Hexapoda</taxon>
        <taxon>Insecta</taxon>
        <taxon>Pterygota</taxon>
        <taxon>Neoptera</taxon>
        <taxon>Endopterygota</taxon>
        <taxon>Diptera</taxon>
        <taxon>Nematocera</taxon>
        <taxon>Culicoidea</taxon>
        <taxon>Culicidae</taxon>
        <taxon>Anophelinae</taxon>
        <taxon>Anopheles</taxon>
    </lineage>
</organism>
<dbReference type="EMBL" id="ATLV01015207">
    <property type="status" value="NOT_ANNOTATED_CDS"/>
    <property type="molecule type" value="Genomic_DNA"/>
</dbReference>
<reference evidence="2" key="2">
    <citation type="submission" date="2020-05" db="UniProtKB">
        <authorList>
            <consortium name="EnsemblMetazoa"/>
        </authorList>
    </citation>
    <scope>IDENTIFICATION</scope>
</reference>
<name>A0A084VQG4_ANOSI</name>
<sequence length="67" mass="7267">MSKMMRQMNQNEPPRSICLGPCDESSLYDRRRGGDIDGVGRSRSADACQCKTHCTGSGRPCSSAADK</sequence>
<dbReference type="EnsemblMetazoa" id="ASIC007583-RA">
    <property type="protein sequence ID" value="ASIC007583-PA"/>
    <property type="gene ID" value="ASIC007583"/>
</dbReference>
<dbReference type="VEuPathDB" id="VectorBase:ASIC007583"/>
<accession>A0A084VQG4</accession>
<dbReference type="Proteomes" id="UP000030765">
    <property type="component" value="Unassembled WGS sequence"/>
</dbReference>
<dbReference type="EMBL" id="KE525003">
    <property type="protein sequence ID" value="KFB40208.1"/>
    <property type="molecule type" value="Genomic_DNA"/>
</dbReference>
<keyword evidence="3" id="KW-1185">Reference proteome</keyword>
<evidence type="ECO:0000313" key="1">
    <source>
        <dbReference type="EMBL" id="KFB40208.1"/>
    </source>
</evidence>
<gene>
    <name evidence="1" type="ORF">ZHAS_00007583</name>
</gene>
<proteinExistence type="predicted"/>
<evidence type="ECO:0000313" key="3">
    <source>
        <dbReference type="Proteomes" id="UP000030765"/>
    </source>
</evidence>
<protein>
    <submittedName>
        <fullName evidence="1 2">Uncharacterized protein</fullName>
    </submittedName>
</protein>